<dbReference type="GO" id="GO:0008270">
    <property type="term" value="F:zinc ion binding"/>
    <property type="evidence" value="ECO:0007669"/>
    <property type="project" value="UniProtKB-KW"/>
</dbReference>
<dbReference type="EMBL" id="GEDC01003778">
    <property type="protein sequence ID" value="JAS33520.1"/>
    <property type="molecule type" value="Transcribed_RNA"/>
</dbReference>
<evidence type="ECO:0000313" key="6">
    <source>
        <dbReference type="EMBL" id="JAS20275.1"/>
    </source>
</evidence>
<reference evidence="6" key="1">
    <citation type="submission" date="2015-12" db="EMBL/GenBank/DDBJ databases">
        <title>De novo transcriptome assembly of four potential Pierce s Disease insect vectors from Arizona vineyards.</title>
        <authorList>
            <person name="Tassone E.E."/>
        </authorList>
    </citation>
    <scope>NUCLEOTIDE SEQUENCE</scope>
</reference>
<dbReference type="FunFam" id="2.60.120.1040:FF:000003">
    <property type="entry name" value="Zinc finger protein zpr1"/>
    <property type="match status" value="1"/>
</dbReference>
<accession>A0A1B6D3X0</accession>
<dbReference type="InterPro" id="IPR056180">
    <property type="entry name" value="ZPR1_jr_dom"/>
</dbReference>
<evidence type="ECO:0000313" key="8">
    <source>
        <dbReference type="EMBL" id="JAS33520.1"/>
    </source>
</evidence>
<protein>
    <recommendedName>
        <fullName evidence="5">Zinc finger ZPR1-type domain-containing protein</fullName>
    </recommendedName>
</protein>
<dbReference type="InterPro" id="IPR042452">
    <property type="entry name" value="ZPR1_Znf1/2"/>
</dbReference>
<keyword evidence="3" id="KW-0863">Zinc-finger</keyword>
<dbReference type="AlphaFoldDB" id="A0A1B6D3X0"/>
<dbReference type="EMBL" id="GEDC01012889">
    <property type="protein sequence ID" value="JAS24409.1"/>
    <property type="molecule type" value="Transcribed_RNA"/>
</dbReference>
<dbReference type="FunFam" id="2.20.25.420:FF:000002">
    <property type="entry name" value="Zinc finger protein ZPR1"/>
    <property type="match status" value="1"/>
</dbReference>
<evidence type="ECO:0000259" key="5">
    <source>
        <dbReference type="SMART" id="SM00709"/>
    </source>
</evidence>
<evidence type="ECO:0000256" key="4">
    <source>
        <dbReference type="ARBA" id="ARBA00022833"/>
    </source>
</evidence>
<feature type="domain" description="Zinc finger ZPR1-type" evidence="5">
    <location>
        <begin position="26"/>
        <end position="184"/>
    </location>
</feature>
<dbReference type="FunFam" id="2.60.120.1040:FF:000006">
    <property type="entry name" value="Zinc finger protein zpr1"/>
    <property type="match status" value="1"/>
</dbReference>
<evidence type="ECO:0000313" key="7">
    <source>
        <dbReference type="EMBL" id="JAS24409.1"/>
    </source>
</evidence>
<gene>
    <name evidence="6" type="ORF">g.11514</name>
    <name evidence="7" type="ORF">g.11516</name>
    <name evidence="8" type="ORF">g.11518</name>
</gene>
<dbReference type="Pfam" id="PF03367">
    <property type="entry name" value="Zn_ribbon_ZPR1"/>
    <property type="match status" value="2"/>
</dbReference>
<dbReference type="InterPro" id="IPR042451">
    <property type="entry name" value="ZPR1_A/B_dom"/>
</dbReference>
<keyword evidence="4" id="KW-0862">Zinc</keyword>
<dbReference type="NCBIfam" id="TIGR00310">
    <property type="entry name" value="ZPR1_znf"/>
    <property type="match status" value="2"/>
</dbReference>
<dbReference type="PANTHER" id="PTHR10876">
    <property type="entry name" value="ZINC FINGER PROTEIN ZPR1"/>
    <property type="match status" value="1"/>
</dbReference>
<proteinExistence type="inferred from homology"/>
<dbReference type="EMBL" id="GEDC01017023">
    <property type="protein sequence ID" value="JAS20275.1"/>
    <property type="molecule type" value="Transcribed_RNA"/>
</dbReference>
<dbReference type="Gene3D" id="2.60.120.1040">
    <property type="entry name" value="ZPR1, A/B domain"/>
    <property type="match status" value="2"/>
</dbReference>
<feature type="domain" description="Zinc finger ZPR1-type" evidence="5">
    <location>
        <begin position="244"/>
        <end position="402"/>
    </location>
</feature>
<sequence length="435" mass="48382">MAVMNNTIFRPLSGDDPDPEISEIESLCLSCGKNGTTRLLMTKIPYFKEVVIMSFDCIHCGFQNNEIQPGGTIEEKGVRIILSVKTHEDLNRQVVKSDYTSIKIPDIDFEIPAQSQKGGVTTVEGILQRIVEGLSQDQTERRKLHPELAEKLNNYIGKVKSLKELAFPFKMIFEDISGNSFVSNPNAPYKDHGCENHLFVRDKDQDHVLGIYTSSEISNESSTAFPTSNFTLEDLNSEVLQFQTNCPNCTAPCNTNMKVTNIPHFREVVIMASNCEICSYRSNEVKSSGGIEPQGVRIEVKINSNLDFSRDVLKSETCSLEIPELDVEVGPAALGGRFTTVEGLIDAMKQQLTSHGSMFSDVTSGSDEKFKLFIQEIDRVLAGDKPITLIFNDPAGNSYVQTLGDSDSGLTLTHYNRTFDQNEDLGLNDMKTENY</sequence>
<dbReference type="InterPro" id="IPR040141">
    <property type="entry name" value="ZPR1"/>
</dbReference>
<dbReference type="PANTHER" id="PTHR10876:SF0">
    <property type="entry name" value="ZINC FINGER PROTEIN ZPR1"/>
    <property type="match status" value="1"/>
</dbReference>
<name>A0A1B6D3X0_9HEMI</name>
<evidence type="ECO:0000256" key="1">
    <source>
        <dbReference type="ARBA" id="ARBA00008354"/>
    </source>
</evidence>
<dbReference type="InterPro" id="IPR004457">
    <property type="entry name" value="Znf_ZPR1"/>
</dbReference>
<evidence type="ECO:0000256" key="2">
    <source>
        <dbReference type="ARBA" id="ARBA00022723"/>
    </source>
</evidence>
<comment type="similarity">
    <text evidence="1">Belongs to the ZPR1 family.</text>
</comment>
<dbReference type="Gene3D" id="2.20.25.420">
    <property type="entry name" value="ZPR1, zinc finger domain"/>
    <property type="match status" value="2"/>
</dbReference>
<keyword evidence="2" id="KW-0479">Metal-binding</keyword>
<evidence type="ECO:0000256" key="3">
    <source>
        <dbReference type="ARBA" id="ARBA00022771"/>
    </source>
</evidence>
<dbReference type="SMART" id="SM00709">
    <property type="entry name" value="Zpr1"/>
    <property type="match status" value="2"/>
</dbReference>
<organism evidence="6">
    <name type="scientific">Clastoptera arizonana</name>
    <name type="common">Arizona spittle bug</name>
    <dbReference type="NCBI Taxonomy" id="38151"/>
    <lineage>
        <taxon>Eukaryota</taxon>
        <taxon>Metazoa</taxon>
        <taxon>Ecdysozoa</taxon>
        <taxon>Arthropoda</taxon>
        <taxon>Hexapoda</taxon>
        <taxon>Insecta</taxon>
        <taxon>Pterygota</taxon>
        <taxon>Neoptera</taxon>
        <taxon>Paraneoptera</taxon>
        <taxon>Hemiptera</taxon>
        <taxon>Auchenorrhyncha</taxon>
        <taxon>Cercopoidea</taxon>
        <taxon>Clastopteridae</taxon>
        <taxon>Clastoptera</taxon>
    </lineage>
</organism>
<dbReference type="FunFam" id="2.20.25.420:FF:000001">
    <property type="entry name" value="Zinc finger protein ZPR1"/>
    <property type="match status" value="1"/>
</dbReference>
<dbReference type="GO" id="GO:0005634">
    <property type="term" value="C:nucleus"/>
    <property type="evidence" value="ECO:0007669"/>
    <property type="project" value="TreeGrafter"/>
</dbReference>
<dbReference type="Pfam" id="PF22794">
    <property type="entry name" value="jr-ZPR1"/>
    <property type="match status" value="2"/>
</dbReference>